<accession>A0A0A9DXN8</accession>
<sequence length="72" mass="8549">MSELIVTLENFIEWKLRLHLPLKRQKTTDAGSLGIIRLHLNISNFFDQHSYVIQTTVWLRELFLRWNVGGKI</sequence>
<reference evidence="1" key="1">
    <citation type="submission" date="2014-09" db="EMBL/GenBank/DDBJ databases">
        <authorList>
            <person name="Magalhaes I.L.F."/>
            <person name="Oliveira U."/>
            <person name="Santos F.R."/>
            <person name="Vidigal T.H.D.A."/>
            <person name="Brescovit A.D."/>
            <person name="Santos A.J."/>
        </authorList>
    </citation>
    <scope>NUCLEOTIDE SEQUENCE</scope>
    <source>
        <tissue evidence="1">Shoot tissue taken approximately 20 cm above the soil surface</tissue>
    </source>
</reference>
<reference evidence="1" key="2">
    <citation type="journal article" date="2015" name="Data Brief">
        <title>Shoot transcriptome of the giant reed, Arundo donax.</title>
        <authorList>
            <person name="Barrero R.A."/>
            <person name="Guerrero F.D."/>
            <person name="Moolhuijzen P."/>
            <person name="Goolsby J.A."/>
            <person name="Tidwell J."/>
            <person name="Bellgard S.E."/>
            <person name="Bellgard M.I."/>
        </authorList>
    </citation>
    <scope>NUCLEOTIDE SEQUENCE</scope>
    <source>
        <tissue evidence="1">Shoot tissue taken approximately 20 cm above the soil surface</tissue>
    </source>
</reference>
<name>A0A0A9DXN8_ARUDO</name>
<protein>
    <submittedName>
        <fullName evidence="1">Uncharacterized protein</fullName>
    </submittedName>
</protein>
<dbReference type="EMBL" id="GBRH01206437">
    <property type="protein sequence ID" value="JAD91458.1"/>
    <property type="molecule type" value="Transcribed_RNA"/>
</dbReference>
<evidence type="ECO:0000313" key="1">
    <source>
        <dbReference type="EMBL" id="JAD91458.1"/>
    </source>
</evidence>
<organism evidence="1">
    <name type="scientific">Arundo donax</name>
    <name type="common">Giant reed</name>
    <name type="synonym">Donax arundinaceus</name>
    <dbReference type="NCBI Taxonomy" id="35708"/>
    <lineage>
        <taxon>Eukaryota</taxon>
        <taxon>Viridiplantae</taxon>
        <taxon>Streptophyta</taxon>
        <taxon>Embryophyta</taxon>
        <taxon>Tracheophyta</taxon>
        <taxon>Spermatophyta</taxon>
        <taxon>Magnoliopsida</taxon>
        <taxon>Liliopsida</taxon>
        <taxon>Poales</taxon>
        <taxon>Poaceae</taxon>
        <taxon>PACMAD clade</taxon>
        <taxon>Arundinoideae</taxon>
        <taxon>Arundineae</taxon>
        <taxon>Arundo</taxon>
    </lineage>
</organism>
<proteinExistence type="predicted"/>
<dbReference type="AlphaFoldDB" id="A0A0A9DXN8"/>